<feature type="transmembrane region" description="Helical" evidence="9">
    <location>
        <begin position="186"/>
        <end position="208"/>
    </location>
</feature>
<dbReference type="Proteomes" id="UP000249185">
    <property type="component" value="Unassembled WGS sequence"/>
</dbReference>
<evidence type="ECO:0000259" key="10">
    <source>
        <dbReference type="PROSITE" id="PS50928"/>
    </source>
</evidence>
<dbReference type="PANTHER" id="PTHR30614">
    <property type="entry name" value="MEMBRANE COMPONENT OF AMINO ACID ABC TRANSPORTER"/>
    <property type="match status" value="1"/>
</dbReference>
<comment type="similarity">
    <text evidence="2">Belongs to the binding-protein-dependent transport system permease family. HisMQ subfamily.</text>
</comment>
<evidence type="ECO:0000256" key="5">
    <source>
        <dbReference type="ARBA" id="ARBA00022692"/>
    </source>
</evidence>
<dbReference type="AlphaFoldDB" id="A0A2W5N3C0"/>
<evidence type="ECO:0000256" key="4">
    <source>
        <dbReference type="ARBA" id="ARBA00022475"/>
    </source>
</evidence>
<keyword evidence="6" id="KW-0029">Amino-acid transport</keyword>
<dbReference type="CDD" id="cd06261">
    <property type="entry name" value="TM_PBP2"/>
    <property type="match status" value="1"/>
</dbReference>
<dbReference type="NCBIfam" id="TIGR01726">
    <property type="entry name" value="HEQRo_perm_3TM"/>
    <property type="match status" value="1"/>
</dbReference>
<comment type="subcellular location">
    <subcellularLocation>
        <location evidence="1">Cell inner membrane</location>
        <topology evidence="1">Multi-pass membrane protein</topology>
    </subcellularLocation>
    <subcellularLocation>
        <location evidence="9">Cell membrane</location>
        <topology evidence="9">Multi-pass membrane protein</topology>
    </subcellularLocation>
</comment>
<dbReference type="GO" id="GO:0006865">
    <property type="term" value="P:amino acid transport"/>
    <property type="evidence" value="ECO:0007669"/>
    <property type="project" value="UniProtKB-KW"/>
</dbReference>
<feature type="domain" description="ABC transmembrane type-1" evidence="10">
    <location>
        <begin position="17"/>
        <end position="205"/>
    </location>
</feature>
<name>A0A2W5N3C0_RHOSU</name>
<dbReference type="InterPro" id="IPR035906">
    <property type="entry name" value="MetI-like_sf"/>
</dbReference>
<organism evidence="11 12">
    <name type="scientific">Rhodovulum sulfidophilum</name>
    <name type="common">Rhodobacter sulfidophilus</name>
    <dbReference type="NCBI Taxonomy" id="35806"/>
    <lineage>
        <taxon>Bacteria</taxon>
        <taxon>Pseudomonadati</taxon>
        <taxon>Pseudomonadota</taxon>
        <taxon>Alphaproteobacteria</taxon>
        <taxon>Rhodobacterales</taxon>
        <taxon>Paracoccaceae</taxon>
        <taxon>Rhodovulum</taxon>
    </lineage>
</organism>
<keyword evidence="7 9" id="KW-1133">Transmembrane helix</keyword>
<dbReference type="Gene3D" id="1.10.3720.10">
    <property type="entry name" value="MetI-like"/>
    <property type="match status" value="1"/>
</dbReference>
<evidence type="ECO:0000256" key="3">
    <source>
        <dbReference type="ARBA" id="ARBA00022448"/>
    </source>
</evidence>
<evidence type="ECO:0000313" key="12">
    <source>
        <dbReference type="Proteomes" id="UP000249185"/>
    </source>
</evidence>
<dbReference type="Pfam" id="PF00528">
    <property type="entry name" value="BPD_transp_1"/>
    <property type="match status" value="1"/>
</dbReference>
<feature type="transmembrane region" description="Helical" evidence="9">
    <location>
        <begin position="53"/>
        <end position="74"/>
    </location>
</feature>
<dbReference type="InterPro" id="IPR043429">
    <property type="entry name" value="ArtM/GltK/GlnP/TcyL/YhdX-like"/>
</dbReference>
<reference evidence="11 12" key="1">
    <citation type="submission" date="2017-08" db="EMBL/GenBank/DDBJ databases">
        <title>Infants hospitalized years apart are colonized by the same room-sourced microbial strains.</title>
        <authorList>
            <person name="Brooks B."/>
            <person name="Olm M.R."/>
            <person name="Firek B.A."/>
            <person name="Baker R."/>
            <person name="Thomas B.C."/>
            <person name="Morowitz M.J."/>
            <person name="Banfield J.F."/>
        </authorList>
    </citation>
    <scope>NUCLEOTIDE SEQUENCE [LARGE SCALE GENOMIC DNA]</scope>
    <source>
        <strain evidence="11">S2_005_002_R2_34</strain>
    </source>
</reference>
<dbReference type="PROSITE" id="PS50928">
    <property type="entry name" value="ABC_TM1"/>
    <property type="match status" value="1"/>
</dbReference>
<keyword evidence="4" id="KW-1003">Cell membrane</keyword>
<proteinExistence type="inferred from homology"/>
<sequence length="223" mass="23863">MDLARLAEYAPSMLEGFLTTLEISAATLLLATPVALAIAVLREARIPGLNAALIVLVNLVRLLPAVIVLFLVFYGGPQLGLRFDPMVAAILGLGTMGAAYMSEDIRGGLAAIDQGQYAAARALGMSPARTFRRVILPQALPLILPPYMTRAIIMVKGSSLASMIAVNDLTAAAARASSITYDPFTFIVTAGVLYLAVSGALVLFQGWAEARLRRRYRLYPKRV</sequence>
<evidence type="ECO:0000256" key="7">
    <source>
        <dbReference type="ARBA" id="ARBA00022989"/>
    </source>
</evidence>
<keyword evidence="3 9" id="KW-0813">Transport</keyword>
<protein>
    <submittedName>
        <fullName evidence="11">Nickel transporter</fullName>
    </submittedName>
</protein>
<dbReference type="InterPro" id="IPR000515">
    <property type="entry name" value="MetI-like"/>
</dbReference>
<evidence type="ECO:0000256" key="2">
    <source>
        <dbReference type="ARBA" id="ARBA00010072"/>
    </source>
</evidence>
<accession>A0A2W5N3C0</accession>
<evidence type="ECO:0000256" key="9">
    <source>
        <dbReference type="RuleBase" id="RU363032"/>
    </source>
</evidence>
<evidence type="ECO:0000313" key="11">
    <source>
        <dbReference type="EMBL" id="PZQ47584.1"/>
    </source>
</evidence>
<evidence type="ECO:0000256" key="8">
    <source>
        <dbReference type="ARBA" id="ARBA00023136"/>
    </source>
</evidence>
<gene>
    <name evidence="11" type="ORF">DI556_17220</name>
</gene>
<dbReference type="GO" id="GO:0043190">
    <property type="term" value="C:ATP-binding cassette (ABC) transporter complex"/>
    <property type="evidence" value="ECO:0007669"/>
    <property type="project" value="InterPro"/>
</dbReference>
<dbReference type="InterPro" id="IPR010065">
    <property type="entry name" value="AA_ABC_transptr_permease_3TM"/>
</dbReference>
<dbReference type="PANTHER" id="PTHR30614:SF0">
    <property type="entry name" value="L-CYSTINE TRANSPORT SYSTEM PERMEASE PROTEIN TCYL"/>
    <property type="match status" value="1"/>
</dbReference>
<comment type="caution">
    <text evidence="11">The sequence shown here is derived from an EMBL/GenBank/DDBJ whole genome shotgun (WGS) entry which is preliminary data.</text>
</comment>
<keyword evidence="5 9" id="KW-0812">Transmembrane</keyword>
<evidence type="ECO:0000256" key="6">
    <source>
        <dbReference type="ARBA" id="ARBA00022970"/>
    </source>
</evidence>
<keyword evidence="8 9" id="KW-0472">Membrane</keyword>
<evidence type="ECO:0000256" key="1">
    <source>
        <dbReference type="ARBA" id="ARBA00004429"/>
    </source>
</evidence>
<dbReference type="SUPFAM" id="SSF161098">
    <property type="entry name" value="MetI-like"/>
    <property type="match status" value="1"/>
</dbReference>
<dbReference type="EMBL" id="QFPW01000016">
    <property type="protein sequence ID" value="PZQ47584.1"/>
    <property type="molecule type" value="Genomic_DNA"/>
</dbReference>
<feature type="transmembrane region" description="Helical" evidence="9">
    <location>
        <begin position="20"/>
        <end position="41"/>
    </location>
</feature>
<dbReference type="GO" id="GO:0022857">
    <property type="term" value="F:transmembrane transporter activity"/>
    <property type="evidence" value="ECO:0007669"/>
    <property type="project" value="InterPro"/>
</dbReference>